<evidence type="ECO:0000313" key="2">
    <source>
        <dbReference type="Proteomes" id="UP001200145"/>
    </source>
</evidence>
<dbReference type="Gene3D" id="3.20.20.140">
    <property type="entry name" value="Metal-dependent hydrolases"/>
    <property type="match status" value="1"/>
</dbReference>
<accession>A0ABS9BNV2</accession>
<proteinExistence type="predicted"/>
<gene>
    <name evidence="1" type="ORF">L0U88_19490</name>
</gene>
<dbReference type="EMBL" id="JAKEVY010000006">
    <property type="protein sequence ID" value="MCF1716835.1"/>
    <property type="molecule type" value="Genomic_DNA"/>
</dbReference>
<name>A0ABS9BNV2_9BACT</name>
<dbReference type="RefSeq" id="WP_234868346.1">
    <property type="nucleotide sequence ID" value="NZ_JAKEVY010000006.1"/>
</dbReference>
<dbReference type="SUPFAM" id="SSF51556">
    <property type="entry name" value="Metallo-dependent hydrolases"/>
    <property type="match status" value="1"/>
</dbReference>
<sequence length="518" mass="58509">MPLFDFHIHPSLKELLSPASAALTPWSKIEAKLSIGKLFGQETQIGINALFNHALNSQSNLTQLQKAGINLAGIVLYAIEKNIAEGVLSRKVASKGKIKLLDPSTLKSILQSPSYYIWLCKNMDSLLNNAVSPDGRSRFRFINSMTEYQQSATNVIHGICLVEGIHCFMDDPESADAEQAFYRNLDDFQARYQTRIVAINLAHMQSVPFCNHAFGIQFIEDALFYPKGAGITEAGIRIIKELYNRNILPDLKHLSFVSRKQLIQLHKTLYPGYPLLCTHAGFTGVSMRNRSAQLYEKPVRRQGVWEIRHVKRRGHLAQSAFNHSSINLYDEEIVDILRSGGLIGLSMDQRILGFPADMIGYQWNMLPTDLEYISEAEAAEFFHPVADPADVSIIKDPDAALTGDEVQEQEPATMEVHYSYFLNQLIHFLKVAKQARFPLDKAIRQICIGSDFDGLINPIDCCNNATELPAFRTEIHRRLKRGKKIWEQAGISKSEVDVDALVEGLFYENAVRFLRKWI</sequence>
<dbReference type="Proteomes" id="UP001200145">
    <property type="component" value="Unassembled WGS sequence"/>
</dbReference>
<reference evidence="1 2" key="1">
    <citation type="submission" date="2022-01" db="EMBL/GenBank/DDBJ databases">
        <title>Flavihumibacter sp. nov., isolated from sediment of a river.</title>
        <authorList>
            <person name="Liu H."/>
        </authorList>
    </citation>
    <scope>NUCLEOTIDE SEQUENCE [LARGE SCALE GENOMIC DNA]</scope>
    <source>
        <strain evidence="1 2">RY-1</strain>
    </source>
</reference>
<protein>
    <recommendedName>
        <fullName evidence="3">Membrane dipeptidase (Peptidase family M19)</fullName>
    </recommendedName>
</protein>
<comment type="caution">
    <text evidence="1">The sequence shown here is derived from an EMBL/GenBank/DDBJ whole genome shotgun (WGS) entry which is preliminary data.</text>
</comment>
<dbReference type="InterPro" id="IPR032466">
    <property type="entry name" value="Metal_Hydrolase"/>
</dbReference>
<evidence type="ECO:0000313" key="1">
    <source>
        <dbReference type="EMBL" id="MCF1716835.1"/>
    </source>
</evidence>
<organism evidence="1 2">
    <name type="scientific">Flavihumibacter fluminis</name>
    <dbReference type="NCBI Taxonomy" id="2909236"/>
    <lineage>
        <taxon>Bacteria</taxon>
        <taxon>Pseudomonadati</taxon>
        <taxon>Bacteroidota</taxon>
        <taxon>Chitinophagia</taxon>
        <taxon>Chitinophagales</taxon>
        <taxon>Chitinophagaceae</taxon>
        <taxon>Flavihumibacter</taxon>
    </lineage>
</organism>
<evidence type="ECO:0008006" key="3">
    <source>
        <dbReference type="Google" id="ProtNLM"/>
    </source>
</evidence>
<keyword evidence="2" id="KW-1185">Reference proteome</keyword>